<dbReference type="Proteomes" id="UP000019103">
    <property type="component" value="Unassembled WGS sequence"/>
</dbReference>
<feature type="region of interest" description="Disordered" evidence="1">
    <location>
        <begin position="660"/>
        <end position="720"/>
    </location>
</feature>
<dbReference type="OrthoDB" id="391619at2759"/>
<evidence type="ECO:0000313" key="3">
    <source>
        <dbReference type="EMBL" id="ETW52134.1"/>
    </source>
</evidence>
<dbReference type="EMBL" id="KI927394">
    <property type="protein sequence ID" value="ETW52134.1"/>
    <property type="molecule type" value="Genomic_DNA"/>
</dbReference>
<keyword evidence="2" id="KW-0812">Transmembrane</keyword>
<organism evidence="3 4">
    <name type="scientific">Plasmodium falciparum (isolate Palo Alto / Uganda)</name>
    <dbReference type="NCBI Taxonomy" id="57270"/>
    <lineage>
        <taxon>Eukaryota</taxon>
        <taxon>Sar</taxon>
        <taxon>Alveolata</taxon>
        <taxon>Apicomplexa</taxon>
        <taxon>Aconoidasida</taxon>
        <taxon>Haemosporida</taxon>
        <taxon>Plasmodiidae</taxon>
        <taxon>Plasmodium</taxon>
        <taxon>Plasmodium (Laverania)</taxon>
    </lineage>
</organism>
<evidence type="ECO:0000256" key="1">
    <source>
        <dbReference type="SAM" id="MobiDB-lite"/>
    </source>
</evidence>
<gene>
    <name evidence="3" type="ORF">PFUGPA_05749</name>
</gene>
<evidence type="ECO:0000313" key="4">
    <source>
        <dbReference type="Proteomes" id="UP000019103"/>
    </source>
</evidence>
<feature type="transmembrane region" description="Helical" evidence="2">
    <location>
        <begin position="6"/>
        <end position="27"/>
    </location>
</feature>
<keyword evidence="2" id="KW-0472">Membrane</keyword>
<protein>
    <submittedName>
        <fullName evidence="3">Uncharacterized protein</fullName>
    </submittedName>
</protein>
<reference evidence="3 4" key="2">
    <citation type="submission" date="2013-02" db="EMBL/GenBank/DDBJ databases">
        <title>The Genome Sequence of Plasmodium falciparum Palo Alto/Uganda.</title>
        <authorList>
            <consortium name="The Broad Institute Genome Sequencing Platform"/>
            <consortium name="The Broad Institute Genome Sequencing Center for Infectious Disease"/>
            <person name="Neafsey D."/>
            <person name="Cheeseman I."/>
            <person name="Volkman S."/>
            <person name="Adams J."/>
            <person name="Walker B."/>
            <person name="Young S.K."/>
            <person name="Zeng Q."/>
            <person name="Gargeya S."/>
            <person name="Fitzgerald M."/>
            <person name="Haas B."/>
            <person name="Abouelleil A."/>
            <person name="Alvarado L."/>
            <person name="Arachchi H.M."/>
            <person name="Berlin A.M."/>
            <person name="Chapman S.B."/>
            <person name="Dewar J."/>
            <person name="Goldberg J."/>
            <person name="Griggs A."/>
            <person name="Gujja S."/>
            <person name="Hansen M."/>
            <person name="Howarth C."/>
            <person name="Imamovic A."/>
            <person name="Larimer J."/>
            <person name="McCowan C."/>
            <person name="Murphy C."/>
            <person name="Neiman D."/>
            <person name="Pearson M."/>
            <person name="Priest M."/>
            <person name="Roberts A."/>
            <person name="Saif S."/>
            <person name="Shea T."/>
            <person name="Sisk P."/>
            <person name="Sykes S."/>
            <person name="Wortman J."/>
            <person name="Nusbaum C."/>
            <person name="Birren B."/>
        </authorList>
    </citation>
    <scope>NUCLEOTIDE SEQUENCE [LARGE SCALE GENOMIC DNA]</scope>
    <source>
        <strain evidence="3 4">Palo Alto/Uganda</strain>
    </source>
</reference>
<evidence type="ECO:0000256" key="2">
    <source>
        <dbReference type="SAM" id="Phobius"/>
    </source>
</evidence>
<reference evidence="3 4" key="1">
    <citation type="submission" date="2013-02" db="EMBL/GenBank/DDBJ databases">
        <title>The Genome Annotation of Plasmodium falciparum Palo Alto/Uganda.</title>
        <authorList>
            <consortium name="The Broad Institute Genome Sequencing Platform"/>
            <consortium name="The Broad Institute Genome Sequencing Center for Infectious Disease"/>
            <person name="Neafsey D."/>
            <person name="Hoffman S."/>
            <person name="Volkman S."/>
            <person name="Rosenthal P."/>
            <person name="Walker B."/>
            <person name="Young S.K."/>
            <person name="Zeng Q."/>
            <person name="Gargeya S."/>
            <person name="Fitzgerald M."/>
            <person name="Haas B."/>
            <person name="Abouelleil A."/>
            <person name="Allen A.W."/>
            <person name="Alvarado L."/>
            <person name="Arachchi H.M."/>
            <person name="Berlin A.M."/>
            <person name="Chapman S.B."/>
            <person name="Gainer-Dewar J."/>
            <person name="Goldberg J."/>
            <person name="Griggs A."/>
            <person name="Gujja S."/>
            <person name="Hansen M."/>
            <person name="Howarth C."/>
            <person name="Imamovic A."/>
            <person name="Ireland A."/>
            <person name="Larimer J."/>
            <person name="McCowan C."/>
            <person name="Murphy C."/>
            <person name="Pearson M."/>
            <person name="Poon T.W."/>
            <person name="Priest M."/>
            <person name="Roberts A."/>
            <person name="Saif S."/>
            <person name="Shea T."/>
            <person name="Sisk P."/>
            <person name="Sykes S."/>
            <person name="Wortman J."/>
            <person name="Nusbaum C."/>
            <person name="Birren B."/>
        </authorList>
    </citation>
    <scope>NUCLEOTIDE SEQUENCE [LARGE SCALE GENOMIC DNA]</scope>
    <source>
        <strain evidence="3 4">Palo Alto/Uganda</strain>
    </source>
</reference>
<dbReference type="OMA" id="HINAYII"/>
<accession>W4IQW9</accession>
<feature type="compositionally biased region" description="Basic and acidic residues" evidence="1">
    <location>
        <begin position="666"/>
        <end position="706"/>
    </location>
</feature>
<keyword evidence="2" id="KW-1133">Transmembrane helix</keyword>
<sequence>MNNIYISLYIFFISYIIQLCFNTKYIYCDKKLYVSKNILPSVEKKEFVSNVPHKLEWLVHNILEVVHFLEDVNNYIVDFKKDILTKLEHIVQDDTELYESYEYNENLLNQIYLNNEKKLKRYSEYIEKLKDTKLQMFEDTINNFQRENIYYLNFKLDKEKKKNVIELKEYLEDLKKRMFDMQKRLNDIIITKSTFLKNESELNMKLFETSAIDYVNNNSNFEVFSTYIINDFMLNKKRINVLNYDSNLFFKNNFMYFNFLHNYLKEKKDEHVLNVYIYLKDPLIQEYELNYFNYYVVLDLYILDVIIKNVDLLIEKKGKKRKNVNHILVCIDNYVVKYNVLSSNIYLDIQQDIKSFFHESNRNVDGSKIQDMLFHFERKNNSIYQNNMFHDKYYKKKIKKDIKEEKKQNDSLQKYNKNIDPLLFIRKKNILFDSQKEYYKKFLSSYTYEEIVNILCNKSSRCNNRIFQLINDVNKNTFILKSHLALKNELKKFFQINQNKLLKNKTDSLNKCSAYTYPFSNDAEKNYQENRNQSFSNSDHCFKLLNSIQGANKSSDFINMQNIDDYLNTYYVAYHESFKVVKKEHYYSIISHIFESYLNIDESSNDDDHPIHKKYPHLKGRNVSINFLGQLPEIMKVYKTFRYCDSLNVLAKSYIPKSPASVQSLDKGEDNNDNDEKGENRQMIEKDDSGEDRQMIEKDKSRDDNKAQNNNSTDNEEHDEITEQIGFLKNHNQKYMRLFQKHLLEEIKFINFFEFLVQKKLGVILEKNEFLKLYIFYGQKNLPSMPYTPLFFTCRTIIKIEVLRDVNTNQIIYSSRSFFLETLITLKEYKIKNESAYIVIETTDESSTIKKRLKMDMLHKISPMSHINAYVISNKGKEIVYHKGNIYQRSASDIKNVISDIRNDFLNIILPQYHLFDLFDNYVYIIICLKNENC</sequence>
<name>W4IQW9_PLAFP</name>
<dbReference type="AlphaFoldDB" id="W4IQW9"/>
<proteinExistence type="predicted"/>